<dbReference type="InterPro" id="IPR018108">
    <property type="entry name" value="MCP_transmembrane"/>
</dbReference>
<evidence type="ECO:0000256" key="2">
    <source>
        <dbReference type="ARBA" id="ARBA00006375"/>
    </source>
</evidence>
<feature type="non-terminal residue" evidence="12">
    <location>
        <position position="1"/>
    </location>
</feature>
<dbReference type="InterPro" id="IPR050567">
    <property type="entry name" value="Mitochondrial_Carrier"/>
</dbReference>
<evidence type="ECO:0008006" key="14">
    <source>
        <dbReference type="Google" id="ProtNLM"/>
    </source>
</evidence>
<dbReference type="SUPFAM" id="SSF103506">
    <property type="entry name" value="Mitochondrial carrier"/>
    <property type="match status" value="1"/>
</dbReference>
<dbReference type="InterPro" id="IPR023395">
    <property type="entry name" value="MCP_dom_sf"/>
</dbReference>
<dbReference type="PROSITE" id="PS50920">
    <property type="entry name" value="SOLCAR"/>
    <property type="match status" value="3"/>
</dbReference>
<proteinExistence type="inferred from homology"/>
<feature type="compositionally biased region" description="Basic residues" evidence="11">
    <location>
        <begin position="485"/>
        <end position="495"/>
    </location>
</feature>
<dbReference type="PANTHER" id="PTHR45624:SF38">
    <property type="entry name" value="MITOCHONDRIAL CARNITINE_ACYLCARNITINE CARRIER-LIKE PROTEIN"/>
    <property type="match status" value="1"/>
</dbReference>
<evidence type="ECO:0000256" key="9">
    <source>
        <dbReference type="PROSITE-ProRule" id="PRU00282"/>
    </source>
</evidence>
<evidence type="ECO:0000313" key="12">
    <source>
        <dbReference type="EMBL" id="KAH0869284.1"/>
    </source>
</evidence>
<evidence type="ECO:0000256" key="7">
    <source>
        <dbReference type="ARBA" id="ARBA00023128"/>
    </source>
</evidence>
<name>A0ABQ7YM46_BRANA</name>
<keyword evidence="5" id="KW-0677">Repeat</keyword>
<evidence type="ECO:0000256" key="10">
    <source>
        <dbReference type="RuleBase" id="RU000488"/>
    </source>
</evidence>
<keyword evidence="4 9" id="KW-0812">Transmembrane</keyword>
<feature type="region of interest" description="Disordered" evidence="11">
    <location>
        <begin position="435"/>
        <end position="495"/>
    </location>
</feature>
<keyword evidence="13" id="KW-1185">Reference proteome</keyword>
<sequence length="503" mass="54443">KDLILNDSEKTWLIFCLSEMADAAKDLASGTVGGAAQIIVGHPFDTIKVKLQSQPAPTPGRPPRYAGAFDAVRQTVAAEGPKGLYKGMGAPLATVAALNAVLFTVRGQMEGLLRSDLGVPLTISQQFVCGSGAGFAVSFLACPTELVKCRLQAHGALACASTTSSVVAAVKYGGPMDVARHVLRSEGGARGLFKGLFPTFAREIPGNATMFATYEAFKRFLAGGSDTSSLGQGSLIMAGGVAGASFWGIVYPADVVKSVLQVDDYKNPKYRGSMDAFRKILKAEGVKGLYKGFGPAMGRSVFANAACFLAYEKTRSSLGLMETMEQQRHSLSSVPMLSRLDHLDFVTNNLERQQNLAKWKGESSSITRGLIDRGMMVREAHFKGSLLDRIATLETRLFQLESSNASSTSIGESGETSSQRIKRDLTKTLPIFNSNINPFHTPLQHPQDPRETETKIKKETEKEINIEKSLLENKKKNFANETCKPKKKTKSPKKWSRCNLLGC</sequence>
<reference evidence="12 13" key="1">
    <citation type="submission" date="2021-05" db="EMBL/GenBank/DDBJ databases">
        <title>Genome Assembly of Synthetic Allotetraploid Brassica napus Reveals Homoeologous Exchanges between Subgenomes.</title>
        <authorList>
            <person name="Davis J.T."/>
        </authorList>
    </citation>
    <scope>NUCLEOTIDE SEQUENCE [LARGE SCALE GENOMIC DNA]</scope>
    <source>
        <strain evidence="13">cv. Da-Ae</strain>
        <tissue evidence="12">Seedling</tissue>
    </source>
</reference>
<keyword evidence="3 10" id="KW-0813">Transport</keyword>
<dbReference type="Gene3D" id="1.50.40.10">
    <property type="entry name" value="Mitochondrial carrier domain"/>
    <property type="match status" value="2"/>
</dbReference>
<dbReference type="EMBL" id="JAGKQM010000017">
    <property type="protein sequence ID" value="KAH0869284.1"/>
    <property type="molecule type" value="Genomic_DNA"/>
</dbReference>
<keyword evidence="7" id="KW-0496">Mitochondrion</keyword>
<evidence type="ECO:0000256" key="8">
    <source>
        <dbReference type="ARBA" id="ARBA00023136"/>
    </source>
</evidence>
<evidence type="ECO:0000256" key="4">
    <source>
        <dbReference type="ARBA" id="ARBA00022692"/>
    </source>
</evidence>
<evidence type="ECO:0000256" key="5">
    <source>
        <dbReference type="ARBA" id="ARBA00022737"/>
    </source>
</evidence>
<dbReference type="Proteomes" id="UP000824890">
    <property type="component" value="Unassembled WGS sequence"/>
</dbReference>
<keyword evidence="6" id="KW-1133">Transmembrane helix</keyword>
<evidence type="ECO:0000256" key="1">
    <source>
        <dbReference type="ARBA" id="ARBA00004225"/>
    </source>
</evidence>
<feature type="repeat" description="Solcar" evidence="9">
    <location>
        <begin position="21"/>
        <end position="112"/>
    </location>
</feature>
<comment type="caution">
    <text evidence="12">The sequence shown here is derived from an EMBL/GenBank/DDBJ whole genome shotgun (WGS) entry which is preliminary data.</text>
</comment>
<evidence type="ECO:0000313" key="13">
    <source>
        <dbReference type="Proteomes" id="UP000824890"/>
    </source>
</evidence>
<evidence type="ECO:0000256" key="11">
    <source>
        <dbReference type="SAM" id="MobiDB-lite"/>
    </source>
</evidence>
<gene>
    <name evidence="12" type="ORF">HID58_076306</name>
</gene>
<accession>A0ABQ7YM46</accession>
<comment type="similarity">
    <text evidence="2 10">Belongs to the mitochondrial carrier (TC 2.A.29) family.</text>
</comment>
<feature type="compositionally biased region" description="Basic and acidic residues" evidence="11">
    <location>
        <begin position="447"/>
        <end position="475"/>
    </location>
</feature>
<dbReference type="PANTHER" id="PTHR45624">
    <property type="entry name" value="MITOCHONDRIAL BASIC AMINO ACIDS TRANSPORTER-RELATED"/>
    <property type="match status" value="1"/>
</dbReference>
<organism evidence="12 13">
    <name type="scientific">Brassica napus</name>
    <name type="common">Rape</name>
    <dbReference type="NCBI Taxonomy" id="3708"/>
    <lineage>
        <taxon>Eukaryota</taxon>
        <taxon>Viridiplantae</taxon>
        <taxon>Streptophyta</taxon>
        <taxon>Embryophyta</taxon>
        <taxon>Tracheophyta</taxon>
        <taxon>Spermatophyta</taxon>
        <taxon>Magnoliopsida</taxon>
        <taxon>eudicotyledons</taxon>
        <taxon>Gunneridae</taxon>
        <taxon>Pentapetalae</taxon>
        <taxon>rosids</taxon>
        <taxon>malvids</taxon>
        <taxon>Brassicales</taxon>
        <taxon>Brassicaceae</taxon>
        <taxon>Brassiceae</taxon>
        <taxon>Brassica</taxon>
    </lineage>
</organism>
<dbReference type="Pfam" id="PF00153">
    <property type="entry name" value="Mito_carr"/>
    <property type="match status" value="3"/>
</dbReference>
<comment type="subcellular location">
    <subcellularLocation>
        <location evidence="1">Mitochondrion membrane</location>
        <topology evidence="1">Multi-pass membrane protein</topology>
    </subcellularLocation>
</comment>
<keyword evidence="8 9" id="KW-0472">Membrane</keyword>
<protein>
    <recommendedName>
        <fullName evidence="14">Mitochondrial carnitine/acylcarnitine carrier-like protein</fullName>
    </recommendedName>
</protein>
<feature type="repeat" description="Solcar" evidence="9">
    <location>
        <begin position="230"/>
        <end position="317"/>
    </location>
</feature>
<evidence type="ECO:0000256" key="6">
    <source>
        <dbReference type="ARBA" id="ARBA00022989"/>
    </source>
</evidence>
<feature type="repeat" description="Solcar" evidence="9">
    <location>
        <begin position="121"/>
        <end position="220"/>
    </location>
</feature>
<evidence type="ECO:0000256" key="3">
    <source>
        <dbReference type="ARBA" id="ARBA00022448"/>
    </source>
</evidence>